<dbReference type="AlphaFoldDB" id="A0A0F9D6W8"/>
<proteinExistence type="predicted"/>
<accession>A0A0F9D6W8</accession>
<gene>
    <name evidence="2" type="ORF">LCGC14_2315780</name>
</gene>
<dbReference type="EMBL" id="LAZR01032967">
    <property type="protein sequence ID" value="KKL49411.1"/>
    <property type="molecule type" value="Genomic_DNA"/>
</dbReference>
<feature type="compositionally biased region" description="Basic and acidic residues" evidence="1">
    <location>
        <begin position="103"/>
        <end position="112"/>
    </location>
</feature>
<evidence type="ECO:0000256" key="1">
    <source>
        <dbReference type="SAM" id="MobiDB-lite"/>
    </source>
</evidence>
<feature type="region of interest" description="Disordered" evidence="1">
    <location>
        <begin position="70"/>
        <end position="112"/>
    </location>
</feature>
<sequence length="112" mass="11815">MALANSSTEIFCQTCATGHPLGDTVERHYFQSASFAVGSMTSPAAIADAAEEMTYCPNCDVGELANPYAKPSPGIQESPFYTGDSRMIGADVDKGEDDPGDADVVHRRPPDA</sequence>
<comment type="caution">
    <text evidence="2">The sequence shown here is derived from an EMBL/GenBank/DDBJ whole genome shotgun (WGS) entry which is preliminary data.</text>
</comment>
<name>A0A0F9D6W8_9ZZZZ</name>
<evidence type="ECO:0000313" key="2">
    <source>
        <dbReference type="EMBL" id="KKL49411.1"/>
    </source>
</evidence>
<protein>
    <submittedName>
        <fullName evidence="2">Uncharacterized protein</fullName>
    </submittedName>
</protein>
<reference evidence="2" key="1">
    <citation type="journal article" date="2015" name="Nature">
        <title>Complex archaea that bridge the gap between prokaryotes and eukaryotes.</title>
        <authorList>
            <person name="Spang A."/>
            <person name="Saw J.H."/>
            <person name="Jorgensen S.L."/>
            <person name="Zaremba-Niedzwiedzka K."/>
            <person name="Martijn J."/>
            <person name="Lind A.E."/>
            <person name="van Eijk R."/>
            <person name="Schleper C."/>
            <person name="Guy L."/>
            <person name="Ettema T.J."/>
        </authorList>
    </citation>
    <scope>NUCLEOTIDE SEQUENCE</scope>
</reference>
<organism evidence="2">
    <name type="scientific">marine sediment metagenome</name>
    <dbReference type="NCBI Taxonomy" id="412755"/>
    <lineage>
        <taxon>unclassified sequences</taxon>
        <taxon>metagenomes</taxon>
        <taxon>ecological metagenomes</taxon>
    </lineage>
</organism>